<gene>
    <name evidence="1" type="ORF">HPB47_017539</name>
</gene>
<sequence>MLDETLDVGAAPYYNERVHGSSIGSVLRTEQGRETHSVKRGAVETFFRFFYVVLFLGFGTLVVTILWMKLYRRTEFTLETYFGRFQGRVETLEGESVYAFLGVPFGELKGSRFARAAAYVPPMNGTVPHHPGVRCPQPKGGAPLNYTDQLRQENCLYLNIWSPASGCHISVEPCSGVRTVLLFLFSVGFSRGGGDWYDGSAFAAVGGVVVVAPNYRLGLLAFGVPDRADHHASSDLLALDDQLLALQWVRDHIGPFGGNGSDVVLMGAGGGAWSVGAHVYSLNPLVRTSVSRFILHEESPCRRYRGPSWKNLLRATSCEREMAVDSVECLDAKSAQELLLTDVVPFLGPAAFPYRKDELLADKQVLIGGALDQGATLLADVLAHPGGRKSVDGTDIVDVVHQLLNGSLRTPALEEIQRHYKAQGLIDDMVAATLLEDLLLLCPTLKFGEYLYRSHADVYAFLFRNPAKQGKTTPDHEFQDLDFIFGLPLISAPELTSEHEKNLSRFLIRTWAKFATTG</sequence>
<reference evidence="1 2" key="1">
    <citation type="journal article" date="2020" name="Cell">
        <title>Large-Scale Comparative Analyses of Tick Genomes Elucidate Their Genetic Diversity and Vector Capacities.</title>
        <authorList>
            <consortium name="Tick Genome and Microbiome Consortium (TIGMIC)"/>
            <person name="Jia N."/>
            <person name="Wang J."/>
            <person name="Shi W."/>
            <person name="Du L."/>
            <person name="Sun Y."/>
            <person name="Zhan W."/>
            <person name="Jiang J.F."/>
            <person name="Wang Q."/>
            <person name="Zhang B."/>
            <person name="Ji P."/>
            <person name="Bell-Sakyi L."/>
            <person name="Cui X.M."/>
            <person name="Yuan T.T."/>
            <person name="Jiang B.G."/>
            <person name="Yang W.F."/>
            <person name="Lam T.T."/>
            <person name="Chang Q.C."/>
            <person name="Ding S.J."/>
            <person name="Wang X.J."/>
            <person name="Zhu J.G."/>
            <person name="Ruan X.D."/>
            <person name="Zhao L."/>
            <person name="Wei J.T."/>
            <person name="Ye R.Z."/>
            <person name="Que T.C."/>
            <person name="Du C.H."/>
            <person name="Zhou Y.H."/>
            <person name="Cheng J.X."/>
            <person name="Dai P.F."/>
            <person name="Guo W.B."/>
            <person name="Han X.H."/>
            <person name="Huang E.J."/>
            <person name="Li L.F."/>
            <person name="Wei W."/>
            <person name="Gao Y.C."/>
            <person name="Liu J.Z."/>
            <person name="Shao H.Z."/>
            <person name="Wang X."/>
            <person name="Wang C.C."/>
            <person name="Yang T.C."/>
            <person name="Huo Q.B."/>
            <person name="Li W."/>
            <person name="Chen H.Y."/>
            <person name="Chen S.E."/>
            <person name="Zhou L.G."/>
            <person name="Ni X.B."/>
            <person name="Tian J.H."/>
            <person name="Sheng Y."/>
            <person name="Liu T."/>
            <person name="Pan Y.S."/>
            <person name="Xia L.Y."/>
            <person name="Li J."/>
            <person name="Zhao F."/>
            <person name="Cao W.C."/>
        </authorList>
    </citation>
    <scope>NUCLEOTIDE SEQUENCE [LARGE SCALE GENOMIC DNA]</scope>
    <source>
        <strain evidence="1">Iper-2018</strain>
    </source>
</reference>
<accession>A0AC60QN10</accession>
<dbReference type="EMBL" id="JABSTQ010006478">
    <property type="protein sequence ID" value="KAG0437228.1"/>
    <property type="molecule type" value="Genomic_DNA"/>
</dbReference>
<organism evidence="1 2">
    <name type="scientific">Ixodes persulcatus</name>
    <name type="common">Taiga tick</name>
    <dbReference type="NCBI Taxonomy" id="34615"/>
    <lineage>
        <taxon>Eukaryota</taxon>
        <taxon>Metazoa</taxon>
        <taxon>Ecdysozoa</taxon>
        <taxon>Arthropoda</taxon>
        <taxon>Chelicerata</taxon>
        <taxon>Arachnida</taxon>
        <taxon>Acari</taxon>
        <taxon>Parasitiformes</taxon>
        <taxon>Ixodida</taxon>
        <taxon>Ixodoidea</taxon>
        <taxon>Ixodidae</taxon>
        <taxon>Ixodinae</taxon>
        <taxon>Ixodes</taxon>
    </lineage>
</organism>
<evidence type="ECO:0000313" key="2">
    <source>
        <dbReference type="Proteomes" id="UP000805193"/>
    </source>
</evidence>
<name>A0AC60QN10_IXOPE</name>
<protein>
    <submittedName>
        <fullName evidence="1">Uncharacterized protein</fullName>
    </submittedName>
</protein>
<evidence type="ECO:0000313" key="1">
    <source>
        <dbReference type="EMBL" id="KAG0437228.1"/>
    </source>
</evidence>
<comment type="caution">
    <text evidence="1">The sequence shown here is derived from an EMBL/GenBank/DDBJ whole genome shotgun (WGS) entry which is preliminary data.</text>
</comment>
<dbReference type="Proteomes" id="UP000805193">
    <property type="component" value="Unassembled WGS sequence"/>
</dbReference>
<keyword evidence="2" id="KW-1185">Reference proteome</keyword>
<proteinExistence type="predicted"/>